<protein>
    <submittedName>
        <fullName evidence="1">Uncharacterized protein</fullName>
    </submittedName>
</protein>
<organism evidence="1">
    <name type="scientific">Oryza sativa subsp. japonica</name>
    <name type="common">Rice</name>
    <dbReference type="NCBI Taxonomy" id="39947"/>
    <lineage>
        <taxon>Eukaryota</taxon>
        <taxon>Viridiplantae</taxon>
        <taxon>Streptophyta</taxon>
        <taxon>Embryophyta</taxon>
        <taxon>Tracheophyta</taxon>
        <taxon>Spermatophyta</taxon>
        <taxon>Magnoliopsida</taxon>
        <taxon>Liliopsida</taxon>
        <taxon>Poales</taxon>
        <taxon>Poaceae</taxon>
        <taxon>BOP clade</taxon>
        <taxon>Oryzoideae</taxon>
        <taxon>Oryzeae</taxon>
        <taxon>Oryzinae</taxon>
        <taxon>Oryza</taxon>
        <taxon>Oryza sativa</taxon>
    </lineage>
</organism>
<evidence type="ECO:0000313" key="3">
    <source>
        <dbReference type="Proteomes" id="UP000000763"/>
    </source>
</evidence>
<accession>Q657S7</accession>
<dbReference type="Proteomes" id="UP000817658">
    <property type="component" value="Chromosome 1"/>
</dbReference>
<name>Q657S7_ORYSJ</name>
<dbReference type="EMBL" id="AP002845">
    <property type="protein sequence ID" value="BAD44867.1"/>
    <property type="molecule type" value="Genomic_DNA"/>
</dbReference>
<evidence type="ECO:0000313" key="1">
    <source>
        <dbReference type="EMBL" id="BAD44867.1"/>
    </source>
</evidence>
<dbReference type="AlphaFoldDB" id="Q657S7"/>
<reference evidence="3" key="2">
    <citation type="journal article" date="2005" name="Nature">
        <title>The map-based sequence of the rice genome.</title>
        <authorList>
            <consortium name="International rice genome sequencing project (IRGSP)"/>
            <person name="Matsumoto T."/>
            <person name="Wu J."/>
            <person name="Kanamori H."/>
            <person name="Katayose Y."/>
            <person name="Fujisawa M."/>
            <person name="Namiki N."/>
            <person name="Mizuno H."/>
            <person name="Yamamoto K."/>
            <person name="Antonio B.A."/>
            <person name="Baba T."/>
            <person name="Sakata K."/>
            <person name="Nagamura Y."/>
            <person name="Aoki H."/>
            <person name="Arikawa K."/>
            <person name="Arita K."/>
            <person name="Bito T."/>
            <person name="Chiden Y."/>
            <person name="Fujitsuka N."/>
            <person name="Fukunaka R."/>
            <person name="Hamada M."/>
            <person name="Harada C."/>
            <person name="Hayashi A."/>
            <person name="Hijishita S."/>
            <person name="Honda M."/>
            <person name="Hosokawa S."/>
            <person name="Ichikawa Y."/>
            <person name="Idonuma A."/>
            <person name="Iijima M."/>
            <person name="Ikeda M."/>
            <person name="Ikeno M."/>
            <person name="Ito K."/>
            <person name="Ito S."/>
            <person name="Ito T."/>
            <person name="Ito Y."/>
            <person name="Ito Y."/>
            <person name="Iwabuchi A."/>
            <person name="Kamiya K."/>
            <person name="Karasawa W."/>
            <person name="Kurita K."/>
            <person name="Katagiri S."/>
            <person name="Kikuta A."/>
            <person name="Kobayashi H."/>
            <person name="Kobayashi N."/>
            <person name="Machita K."/>
            <person name="Maehara T."/>
            <person name="Masukawa M."/>
            <person name="Mizubayashi T."/>
            <person name="Mukai Y."/>
            <person name="Nagasaki H."/>
            <person name="Nagata Y."/>
            <person name="Naito S."/>
            <person name="Nakashima M."/>
            <person name="Nakama Y."/>
            <person name="Nakamichi Y."/>
            <person name="Nakamura M."/>
            <person name="Meguro A."/>
            <person name="Negishi M."/>
            <person name="Ohta I."/>
            <person name="Ohta T."/>
            <person name="Okamoto M."/>
            <person name="Ono N."/>
            <person name="Saji S."/>
            <person name="Sakaguchi M."/>
            <person name="Sakai K."/>
            <person name="Shibata M."/>
            <person name="Shimokawa T."/>
            <person name="Song J."/>
            <person name="Takazaki Y."/>
            <person name="Terasawa K."/>
            <person name="Tsugane M."/>
            <person name="Tsuji K."/>
            <person name="Ueda S."/>
            <person name="Waki K."/>
            <person name="Yamagata H."/>
            <person name="Yamamoto M."/>
            <person name="Yamamoto S."/>
            <person name="Yamane H."/>
            <person name="Yoshiki S."/>
            <person name="Yoshihara R."/>
            <person name="Yukawa K."/>
            <person name="Zhong H."/>
            <person name="Yano M."/>
            <person name="Yuan Q."/>
            <person name="Ouyang S."/>
            <person name="Liu J."/>
            <person name="Jones K.M."/>
            <person name="Gansberger K."/>
            <person name="Moffat K."/>
            <person name="Hill J."/>
            <person name="Bera J."/>
            <person name="Fadrosh D."/>
            <person name="Jin S."/>
            <person name="Johri S."/>
            <person name="Kim M."/>
            <person name="Overton L."/>
            <person name="Reardon M."/>
            <person name="Tsitrin T."/>
            <person name="Vuong H."/>
            <person name="Weaver B."/>
            <person name="Ciecko A."/>
            <person name="Tallon L."/>
            <person name="Jackson J."/>
            <person name="Pai G."/>
            <person name="Aken S.V."/>
            <person name="Utterback T."/>
            <person name="Reidmuller S."/>
            <person name="Feldblyum T."/>
            <person name="Hsiao J."/>
            <person name="Zismann V."/>
            <person name="Iobst S."/>
            <person name="de Vazeille A.R."/>
            <person name="Buell C.R."/>
            <person name="Ying K."/>
            <person name="Li Y."/>
            <person name="Lu T."/>
            <person name="Huang Y."/>
            <person name="Zhao Q."/>
            <person name="Feng Q."/>
            <person name="Zhang L."/>
            <person name="Zhu J."/>
            <person name="Weng Q."/>
            <person name="Mu J."/>
            <person name="Lu Y."/>
            <person name="Fan D."/>
            <person name="Liu Y."/>
            <person name="Guan J."/>
            <person name="Zhang Y."/>
            <person name="Yu S."/>
            <person name="Liu X."/>
            <person name="Zhang Y."/>
            <person name="Hong G."/>
            <person name="Han B."/>
            <person name="Choisne N."/>
            <person name="Demange N."/>
            <person name="Orjeda G."/>
            <person name="Samain S."/>
            <person name="Cattolico L."/>
            <person name="Pelletier E."/>
            <person name="Couloux A."/>
            <person name="Segurens B."/>
            <person name="Wincker P."/>
            <person name="D'Hont A."/>
            <person name="Scarpelli C."/>
            <person name="Weissenbach J."/>
            <person name="Salanoubat M."/>
            <person name="Quetier F."/>
            <person name="Yu Y."/>
            <person name="Kim H.R."/>
            <person name="Rambo T."/>
            <person name="Currie J."/>
            <person name="Collura K."/>
            <person name="Luo M."/>
            <person name="Yang T."/>
            <person name="Ammiraju J.S.S."/>
            <person name="Engler F."/>
            <person name="Soderlund C."/>
            <person name="Wing R.A."/>
            <person name="Palmer L.E."/>
            <person name="de la Bastide M."/>
            <person name="Spiegel L."/>
            <person name="Nascimento L."/>
            <person name="Zutavern T."/>
            <person name="O'Shaughnessy A."/>
            <person name="Dike S."/>
            <person name="Dedhia N."/>
            <person name="Preston R."/>
            <person name="Balija V."/>
            <person name="McCombie W.R."/>
            <person name="Chow T."/>
            <person name="Chen H."/>
            <person name="Chung M."/>
            <person name="Chen C."/>
            <person name="Shaw J."/>
            <person name="Wu H."/>
            <person name="Hsiao K."/>
            <person name="Chao Y."/>
            <person name="Chu M."/>
            <person name="Cheng C."/>
            <person name="Hour A."/>
            <person name="Lee P."/>
            <person name="Lin S."/>
            <person name="Lin Y."/>
            <person name="Liou J."/>
            <person name="Liu S."/>
            <person name="Hsing Y."/>
            <person name="Raghuvanshi S."/>
            <person name="Mohanty A."/>
            <person name="Bharti A.K."/>
            <person name="Gaur A."/>
            <person name="Gupta V."/>
            <person name="Kumar D."/>
            <person name="Ravi V."/>
            <person name="Vij S."/>
            <person name="Kapur A."/>
            <person name="Khurana P."/>
            <person name="Khurana P."/>
            <person name="Khurana J.P."/>
            <person name="Tyagi A.K."/>
            <person name="Gaikwad K."/>
            <person name="Singh A."/>
            <person name="Dalal V."/>
            <person name="Srivastava S."/>
            <person name="Dixit A."/>
            <person name="Pal A.K."/>
            <person name="Ghazi I.A."/>
            <person name="Yadav M."/>
            <person name="Pandit A."/>
            <person name="Bhargava A."/>
            <person name="Sureshbabu K."/>
            <person name="Batra K."/>
            <person name="Sharma T.R."/>
            <person name="Mohapatra T."/>
            <person name="Singh N.K."/>
            <person name="Messing J."/>
            <person name="Nelson A.B."/>
            <person name="Fuks G."/>
            <person name="Kavchok S."/>
            <person name="Keizer G."/>
            <person name="Linton E."/>
            <person name="Llaca V."/>
            <person name="Song R."/>
            <person name="Tanyolac B."/>
            <person name="Young S."/>
            <person name="Ho-Il K."/>
            <person name="Hahn J.H."/>
            <person name="Sangsakoo G."/>
            <person name="Vanavichit A."/>
            <person name="de Mattos Luiz.A.T."/>
            <person name="Zimmer P.D."/>
            <person name="Malone G."/>
            <person name="Dellagostin O."/>
            <person name="de Oliveira A.C."/>
            <person name="Bevan M."/>
            <person name="Bancroft I."/>
            <person name="Minx P."/>
            <person name="Cordum H."/>
            <person name="Wilson R."/>
            <person name="Cheng Z."/>
            <person name="Jin W."/>
            <person name="Jiang J."/>
            <person name="Leong S.A."/>
            <person name="Iwama H."/>
            <person name="Gojobori T."/>
            <person name="Itoh T."/>
            <person name="Niimura Y."/>
            <person name="Fujii Y."/>
            <person name="Habara T."/>
            <person name="Sakai H."/>
            <person name="Sato Y."/>
            <person name="Wilson G."/>
            <person name="Kumar K."/>
            <person name="McCouch S."/>
            <person name="Juretic N."/>
            <person name="Hoen D."/>
            <person name="Wright S."/>
            <person name="Bruskiewich R."/>
            <person name="Bureau T."/>
            <person name="Miyao A."/>
            <person name="Hirochika H."/>
            <person name="Nishikawa T."/>
            <person name="Kadowaki K."/>
            <person name="Sugiura M."/>
            <person name="Burr B."/>
            <person name="Sasaki T."/>
        </authorList>
    </citation>
    <scope>NUCLEOTIDE SEQUENCE [LARGE SCALE GENOMIC DNA]</scope>
    <source>
        <strain evidence="3">cv. Nipponbare</strain>
    </source>
</reference>
<accession>Q658A0</accession>
<reference evidence="1" key="1">
    <citation type="journal article" date="2002" name="Nature">
        <title>The genome sequence and structure of rice chromosome 1.</title>
        <authorList>
            <person name="Sasaki T."/>
            <person name="Matsumoto T."/>
            <person name="Yamamoto K."/>
            <person name="Sakata K."/>
            <person name="Baba T."/>
            <person name="Katayose Y."/>
            <person name="Wu J."/>
            <person name="Niimura Y."/>
            <person name="Cheng Z."/>
            <person name="Nagamura Y."/>
            <person name="Antonio B.A."/>
            <person name="Kanamori H."/>
            <person name="Hosokawa S."/>
            <person name="Masukawa M."/>
            <person name="Arikawa K."/>
            <person name="Chiden Y."/>
            <person name="Hayashi M."/>
            <person name="Okamoto M."/>
            <person name="Ando T."/>
            <person name="Aoki H."/>
            <person name="Arita K."/>
            <person name="Hamada M."/>
            <person name="Harada C."/>
            <person name="Hijishita S."/>
            <person name="Honda M."/>
            <person name="Ichikawa Y."/>
            <person name="Idonuma A."/>
            <person name="Iijima M."/>
            <person name="Ikeda M."/>
            <person name="Ikeno M."/>
            <person name="Itoh S."/>
            <person name="Itoh T."/>
            <person name="Itoh Y."/>
            <person name="Itoh Y."/>
            <person name="Iwabuchi A."/>
            <person name="Kamiya K."/>
            <person name="Karasawa W."/>
            <person name="Katagiri S."/>
            <person name="Kikuta A."/>
            <person name="Kobayashi N."/>
            <person name="Kono I."/>
            <person name="Machita K."/>
            <person name="Maehara T."/>
            <person name="Mizuno H."/>
            <person name="Mizubayashi T."/>
            <person name="Mukai Y."/>
            <person name="Nagasaki H."/>
            <person name="Nakashima M."/>
            <person name="Nakama Y."/>
            <person name="Nakamichi Y."/>
            <person name="Nakamura M."/>
            <person name="Namiki N."/>
            <person name="Negishi M."/>
            <person name="Ohta I."/>
            <person name="Ono N."/>
            <person name="Saji S."/>
            <person name="Sakai K."/>
            <person name="Shibata M."/>
            <person name="Shimokawa T."/>
            <person name="Shomura A."/>
            <person name="Song J."/>
            <person name="Takazaki Y."/>
            <person name="Terasawa K."/>
            <person name="Tsuji K."/>
            <person name="Waki K."/>
            <person name="Yamagata H."/>
            <person name="Yamane H."/>
            <person name="Yoshiki S."/>
            <person name="Yoshihara R."/>
            <person name="Yukawa K."/>
            <person name="Zhong H."/>
            <person name="Iwama H."/>
            <person name="Endo T."/>
            <person name="Ito H."/>
            <person name="Hahn J.H."/>
            <person name="Kim H.I."/>
            <person name="Eun M.Y."/>
            <person name="Yano M."/>
            <person name="Jiang J."/>
            <person name="Gojobori T."/>
        </authorList>
    </citation>
    <scope>NUCLEOTIDE SEQUENCE</scope>
</reference>
<proteinExistence type="predicted"/>
<gene>
    <name evidence="2" type="ORF">P0439B06.1</name>
    <name evidence="1" type="ORF">P0482C06.35</name>
</gene>
<dbReference type="EMBL" id="AP002882">
    <property type="protein sequence ID" value="BAD44934.1"/>
    <property type="molecule type" value="Genomic_DNA"/>
</dbReference>
<evidence type="ECO:0000313" key="2">
    <source>
        <dbReference type="EMBL" id="BAD44934.1"/>
    </source>
</evidence>
<dbReference type="Proteomes" id="UP000000763">
    <property type="component" value="Chromosome 1"/>
</dbReference>
<reference evidence="3" key="3">
    <citation type="journal article" date="2008" name="Nucleic Acids Res.">
        <title>The rice annotation project database (RAP-DB): 2008 update.</title>
        <authorList>
            <consortium name="The rice annotation project (RAP)"/>
        </authorList>
    </citation>
    <scope>GENOME REANNOTATION</scope>
    <source>
        <strain evidence="3">cv. Nipponbare</strain>
    </source>
</reference>
<sequence>MSARGGIRVGSRVIGRSIVVLARIRRGMACFVEELKVEQAKMQGLLDHVDAFPAGGASPTREDYYTAEEIISHGISDMQICRVHKAIVMGSAPLYDAKTMGAILPPPSCPLTTDLAERLALLPPLEQTISYPDCDDVGLEGFAMRVQHAVTALGFAEEALESSFYTFNDAISLIFTKPIPPLAHSTKRKARSSIALALRCAAYAHAQATIALTRIAPPLTTTTPANNIAHSNIASNQQHI</sequence>